<evidence type="ECO:0008006" key="2">
    <source>
        <dbReference type="Google" id="ProtNLM"/>
    </source>
</evidence>
<evidence type="ECO:0000313" key="1">
    <source>
        <dbReference type="EMBL" id="XBO49022.1"/>
    </source>
</evidence>
<gene>
    <name evidence="1" type="ORF">ABEG20_05325</name>
</gene>
<dbReference type="RefSeq" id="WP_406826356.1">
    <property type="nucleotide sequence ID" value="NZ_CP157485.1"/>
</dbReference>
<reference evidence="1" key="1">
    <citation type="submission" date="2024-05" db="EMBL/GenBank/DDBJ databases">
        <authorList>
            <person name="Kim S."/>
            <person name="Heo J."/>
            <person name="Choi H."/>
            <person name="Choi Y."/>
            <person name="Kwon S.-W."/>
            <person name="Kim Y."/>
        </authorList>
    </citation>
    <scope>NUCLEOTIDE SEQUENCE</scope>
    <source>
        <strain evidence="1">KACC 23697</strain>
    </source>
</reference>
<accession>A0AAU7K8J2</accession>
<organism evidence="1">
    <name type="scientific">Pedobacter sp. KACC 23697</name>
    <dbReference type="NCBI Taxonomy" id="3149230"/>
    <lineage>
        <taxon>Bacteria</taxon>
        <taxon>Pseudomonadati</taxon>
        <taxon>Bacteroidota</taxon>
        <taxon>Sphingobacteriia</taxon>
        <taxon>Sphingobacteriales</taxon>
        <taxon>Sphingobacteriaceae</taxon>
        <taxon>Pedobacter</taxon>
    </lineage>
</organism>
<dbReference type="EMBL" id="CP157485">
    <property type="protein sequence ID" value="XBO49022.1"/>
    <property type="molecule type" value="Genomic_DNA"/>
</dbReference>
<protein>
    <recommendedName>
        <fullName evidence="2">DUF4265 domain-containing protein</fullName>
    </recommendedName>
</protein>
<sequence length="148" mass="17832">MMQIQLKQLKKTEPWTVLLHDQELGSIAKDKEGWKQLSGNMLPEELMHHMGLFIDGQQHLYLPEEIKLRWPALIEEIIVNSDAEYMVICKAFVDFRSFEKMFEEFVPGMIKEEWAINFKVYSHNFDEDFVKQLYRKNEKSNYHPIHKW</sequence>
<dbReference type="AlphaFoldDB" id="A0AAU7K8J2"/>
<name>A0AAU7K8J2_9SPHI</name>
<proteinExistence type="predicted"/>